<accession>A0A9Q9SUI6</accession>
<sequence length="54" mass="5741">MSGQRSAVSGQRSAVSGQRSAVSGQRSAVSGQPFANGQGSRYLSYFIQRCAFRI</sequence>
<reference evidence="2" key="2">
    <citation type="submission" date="2022-10" db="EMBL/GenBank/DDBJ databases">
        <authorList>
            <person name="Ngo T.-E."/>
        </authorList>
    </citation>
    <scope>NUCLEOTIDE SEQUENCE</scope>
    <source>
        <strain evidence="2">JHB</strain>
    </source>
</reference>
<proteinExistence type="predicted"/>
<name>A0A9Q9SUI6_MOOP1</name>
<gene>
    <name evidence="2" type="ORF">BJP36_38025</name>
</gene>
<evidence type="ECO:0000313" key="2">
    <source>
        <dbReference type="EMBL" id="WAN69893.1"/>
    </source>
</evidence>
<dbReference type="Proteomes" id="UP000176944">
    <property type="component" value="Chromosome"/>
</dbReference>
<dbReference type="Gene3D" id="2.150.10.10">
    <property type="entry name" value="Serralysin-like metalloprotease, C-terminal"/>
    <property type="match status" value="1"/>
</dbReference>
<reference evidence="2" key="1">
    <citation type="journal article" date="2017" name="Proc. Natl. Acad. Sci. U.S.A.">
        <title>Comparative genomics uncovers the prolific and distinctive metabolic potential of the cyanobacterial genus Moorea.</title>
        <authorList>
            <person name="Leao T."/>
            <person name="Castelao G."/>
            <person name="Korobeynikov A."/>
            <person name="Monroe E.A."/>
            <person name="Podell S."/>
            <person name="Glukhov E."/>
            <person name="Allen E.E."/>
            <person name="Gerwick W.H."/>
            <person name="Gerwick L."/>
        </authorList>
    </citation>
    <scope>NUCLEOTIDE SEQUENCE</scope>
    <source>
        <strain evidence="2">JHB</strain>
    </source>
</reference>
<dbReference type="InterPro" id="IPR011049">
    <property type="entry name" value="Serralysin-like_metalloprot_C"/>
</dbReference>
<protein>
    <submittedName>
        <fullName evidence="2">Uncharacterized protein</fullName>
    </submittedName>
</protein>
<feature type="region of interest" description="Disordered" evidence="1">
    <location>
        <begin position="1"/>
        <end position="38"/>
    </location>
</feature>
<dbReference type="EMBL" id="CP017708">
    <property type="protein sequence ID" value="WAN69893.1"/>
    <property type="molecule type" value="Genomic_DNA"/>
</dbReference>
<evidence type="ECO:0000256" key="1">
    <source>
        <dbReference type="SAM" id="MobiDB-lite"/>
    </source>
</evidence>
<dbReference type="AlphaFoldDB" id="A0A9Q9SUI6"/>
<organism evidence="2">
    <name type="scientific">Moorena producens (strain JHB)</name>
    <dbReference type="NCBI Taxonomy" id="1454205"/>
    <lineage>
        <taxon>Bacteria</taxon>
        <taxon>Bacillati</taxon>
        <taxon>Cyanobacteriota</taxon>
        <taxon>Cyanophyceae</taxon>
        <taxon>Coleofasciculales</taxon>
        <taxon>Coleofasciculaceae</taxon>
        <taxon>Moorena</taxon>
    </lineage>
</organism>